<gene>
    <name evidence="6" type="ORF">GUY60_20650</name>
</gene>
<name>A0A964US63_9ACTN</name>
<organism evidence="6 7">
    <name type="scientific">Streptomyces boluensis</name>
    <dbReference type="NCBI Taxonomy" id="1775135"/>
    <lineage>
        <taxon>Bacteria</taxon>
        <taxon>Bacillati</taxon>
        <taxon>Actinomycetota</taxon>
        <taxon>Actinomycetes</taxon>
        <taxon>Kitasatosporales</taxon>
        <taxon>Streptomycetaceae</taxon>
        <taxon>Streptomyces</taxon>
    </lineage>
</organism>
<keyword evidence="2" id="KW-0645">Protease</keyword>
<reference evidence="6" key="1">
    <citation type="submission" date="2020-01" db="EMBL/GenBank/DDBJ databases">
        <title>Whole-genome analyses of novel actinobacteria.</title>
        <authorList>
            <person name="Sahin N."/>
        </authorList>
    </citation>
    <scope>NUCLEOTIDE SEQUENCE</scope>
    <source>
        <strain evidence="6">YC537</strain>
    </source>
</reference>
<dbReference type="GO" id="GO:0008234">
    <property type="term" value="F:cysteine-type peptidase activity"/>
    <property type="evidence" value="ECO:0007669"/>
    <property type="project" value="UniProtKB-KW"/>
</dbReference>
<comment type="similarity">
    <text evidence="1">Belongs to the peptidase C40 family.</text>
</comment>
<keyword evidence="7" id="KW-1185">Reference proteome</keyword>
<evidence type="ECO:0000259" key="5">
    <source>
        <dbReference type="PROSITE" id="PS51935"/>
    </source>
</evidence>
<evidence type="ECO:0000313" key="6">
    <source>
        <dbReference type="EMBL" id="NBE53787.1"/>
    </source>
</evidence>
<keyword evidence="3 6" id="KW-0378">Hydrolase</keyword>
<dbReference type="PROSITE" id="PS51935">
    <property type="entry name" value="NLPC_P60"/>
    <property type="match status" value="1"/>
</dbReference>
<keyword evidence="4" id="KW-0788">Thiol protease</keyword>
<feature type="domain" description="NlpC/P60" evidence="5">
    <location>
        <begin position="1"/>
        <end position="141"/>
    </location>
</feature>
<dbReference type="Proteomes" id="UP000598297">
    <property type="component" value="Unassembled WGS sequence"/>
</dbReference>
<dbReference type="EMBL" id="JAAAHS010000165">
    <property type="protein sequence ID" value="NBE53787.1"/>
    <property type="molecule type" value="Genomic_DNA"/>
</dbReference>
<dbReference type="GO" id="GO:0006508">
    <property type="term" value="P:proteolysis"/>
    <property type="evidence" value="ECO:0007669"/>
    <property type="project" value="UniProtKB-KW"/>
</dbReference>
<evidence type="ECO:0000313" key="7">
    <source>
        <dbReference type="Proteomes" id="UP000598297"/>
    </source>
</evidence>
<evidence type="ECO:0000256" key="2">
    <source>
        <dbReference type="ARBA" id="ARBA00022670"/>
    </source>
</evidence>
<evidence type="ECO:0000256" key="3">
    <source>
        <dbReference type="ARBA" id="ARBA00022801"/>
    </source>
</evidence>
<dbReference type="SUPFAM" id="SSF54001">
    <property type="entry name" value="Cysteine proteinases"/>
    <property type="match status" value="1"/>
</dbReference>
<dbReference type="InterPro" id="IPR038765">
    <property type="entry name" value="Papain-like_cys_pep_sf"/>
</dbReference>
<dbReference type="InterPro" id="IPR000064">
    <property type="entry name" value="NLP_P60_dom"/>
</dbReference>
<dbReference type="RefSeq" id="WP_161700001.1">
    <property type="nucleotide sequence ID" value="NZ_JAAAHS010000165.1"/>
</dbReference>
<dbReference type="Gene3D" id="3.90.1720.10">
    <property type="entry name" value="endopeptidase domain like (from Nostoc punctiforme)"/>
    <property type="match status" value="1"/>
</dbReference>
<protein>
    <submittedName>
        <fullName evidence="6">Hydrolase</fullName>
    </submittedName>
</protein>
<dbReference type="AlphaFoldDB" id="A0A964US63"/>
<evidence type="ECO:0000256" key="4">
    <source>
        <dbReference type="ARBA" id="ARBA00022807"/>
    </source>
</evidence>
<proteinExistence type="inferred from homology"/>
<evidence type="ECO:0000256" key="1">
    <source>
        <dbReference type="ARBA" id="ARBA00007074"/>
    </source>
</evidence>
<dbReference type="OrthoDB" id="3475409at2"/>
<sequence>MNGSGALLAQLPDRFWSVPYRGARFPGAAVVGERPGLELGANCQLFAYAVLAHFGLTVPPLRSSELWHDTADTVRVPEPGPLDLVLFSGDGDPYGAHVGVWLGDDTVLHLCVEVGRPVVWARAAFAERAPYRVFLGAKRVVRGSP</sequence>
<comment type="caution">
    <text evidence="6">The sequence shown here is derived from an EMBL/GenBank/DDBJ whole genome shotgun (WGS) entry which is preliminary data.</text>
</comment>
<accession>A0A964US63</accession>